<dbReference type="STRING" id="448.Lery_0359"/>
<feature type="domain" description="N-acetyltransferase" evidence="1">
    <location>
        <begin position="1"/>
        <end position="139"/>
    </location>
</feature>
<comment type="caution">
    <text evidence="2">The sequence shown here is derived from an EMBL/GenBank/DDBJ whole genome shotgun (WGS) entry which is preliminary data.</text>
</comment>
<dbReference type="Pfam" id="PF00583">
    <property type="entry name" value="Acetyltransf_1"/>
    <property type="match status" value="1"/>
</dbReference>
<gene>
    <name evidence="2" type="ORF">Lery_0359</name>
</gene>
<dbReference type="EMBL" id="LNYA01000003">
    <property type="protein sequence ID" value="KTC99458.1"/>
    <property type="molecule type" value="Genomic_DNA"/>
</dbReference>
<name>A0A0W0TUT8_LEGER</name>
<protein>
    <submittedName>
        <fullName evidence="2">N-acetyltransferase GCN5</fullName>
    </submittedName>
</protein>
<dbReference type="Gene3D" id="3.40.630.30">
    <property type="match status" value="1"/>
</dbReference>
<dbReference type="CDD" id="cd04301">
    <property type="entry name" value="NAT_SF"/>
    <property type="match status" value="1"/>
</dbReference>
<reference evidence="2 3" key="1">
    <citation type="submission" date="2015-11" db="EMBL/GenBank/DDBJ databases">
        <title>Genomic analysis of 38 Legionella species identifies large and diverse effector repertoires.</title>
        <authorList>
            <person name="Burstein D."/>
            <person name="Amaro F."/>
            <person name="Zusman T."/>
            <person name="Lifshitz Z."/>
            <person name="Cohen O."/>
            <person name="Gilbert J.A."/>
            <person name="Pupko T."/>
            <person name="Shuman H.A."/>
            <person name="Segal G."/>
        </authorList>
    </citation>
    <scope>NUCLEOTIDE SEQUENCE [LARGE SCALE GENOMIC DNA]</scope>
    <source>
        <strain evidence="2 3">SE-32A-C8</strain>
    </source>
</reference>
<evidence type="ECO:0000313" key="3">
    <source>
        <dbReference type="Proteomes" id="UP000054773"/>
    </source>
</evidence>
<dbReference type="InterPro" id="IPR016181">
    <property type="entry name" value="Acyl_CoA_acyltransferase"/>
</dbReference>
<dbReference type="RefSeq" id="WP_058525537.1">
    <property type="nucleotide sequence ID" value="NZ_CAAAHY010000001.1"/>
</dbReference>
<dbReference type="OrthoDB" id="9787920at2"/>
<dbReference type="AlphaFoldDB" id="A0A0W0TUT8"/>
<evidence type="ECO:0000259" key="1">
    <source>
        <dbReference type="PROSITE" id="PS51186"/>
    </source>
</evidence>
<sequence length="140" mass="16261">MTRVQLTVEPQPAEEDEAFLRAGIVAFNVSCIHERASHFCIFARDRGRLIGGASLWQHSDALYIDVLWFEENYRRQGLGSRLLATIDEQAVSEQIKQVFVDTFSFQALEFYQKNNFEIIACVPRYLLGYDRFFLKKALVF</sequence>
<dbReference type="SUPFAM" id="SSF55729">
    <property type="entry name" value="Acyl-CoA N-acyltransferases (Nat)"/>
    <property type="match status" value="1"/>
</dbReference>
<dbReference type="InterPro" id="IPR000182">
    <property type="entry name" value="GNAT_dom"/>
</dbReference>
<proteinExistence type="predicted"/>
<dbReference type="GO" id="GO:0016747">
    <property type="term" value="F:acyltransferase activity, transferring groups other than amino-acyl groups"/>
    <property type="evidence" value="ECO:0007669"/>
    <property type="project" value="InterPro"/>
</dbReference>
<keyword evidence="2" id="KW-0808">Transferase</keyword>
<dbReference type="Proteomes" id="UP000054773">
    <property type="component" value="Unassembled WGS sequence"/>
</dbReference>
<organism evidence="2 3">
    <name type="scientific">Legionella erythra</name>
    <dbReference type="NCBI Taxonomy" id="448"/>
    <lineage>
        <taxon>Bacteria</taxon>
        <taxon>Pseudomonadati</taxon>
        <taxon>Pseudomonadota</taxon>
        <taxon>Gammaproteobacteria</taxon>
        <taxon>Legionellales</taxon>
        <taxon>Legionellaceae</taxon>
        <taxon>Legionella</taxon>
    </lineage>
</organism>
<accession>A0A0W0TUT8</accession>
<evidence type="ECO:0000313" key="2">
    <source>
        <dbReference type="EMBL" id="KTC99458.1"/>
    </source>
</evidence>
<dbReference type="PROSITE" id="PS51186">
    <property type="entry name" value="GNAT"/>
    <property type="match status" value="1"/>
</dbReference>
<dbReference type="PATRIC" id="fig|448.7.peg.375"/>
<keyword evidence="3" id="KW-1185">Reference proteome</keyword>